<accession>A0AAD1U9Q9</accession>
<evidence type="ECO:0000313" key="3">
    <source>
        <dbReference type="Proteomes" id="UP001295684"/>
    </source>
</evidence>
<dbReference type="EMBL" id="CAMPGE010004445">
    <property type="protein sequence ID" value="CAI2363292.1"/>
    <property type="molecule type" value="Genomic_DNA"/>
</dbReference>
<organism evidence="2 3">
    <name type="scientific">Euplotes crassus</name>
    <dbReference type="NCBI Taxonomy" id="5936"/>
    <lineage>
        <taxon>Eukaryota</taxon>
        <taxon>Sar</taxon>
        <taxon>Alveolata</taxon>
        <taxon>Ciliophora</taxon>
        <taxon>Intramacronucleata</taxon>
        <taxon>Spirotrichea</taxon>
        <taxon>Hypotrichia</taxon>
        <taxon>Euplotida</taxon>
        <taxon>Euplotidae</taxon>
        <taxon>Moneuplotes</taxon>
    </lineage>
</organism>
<keyword evidence="3" id="KW-1185">Reference proteome</keyword>
<comment type="caution">
    <text evidence="2">The sequence shown here is derived from an EMBL/GenBank/DDBJ whole genome shotgun (WGS) entry which is preliminary data.</text>
</comment>
<feature type="region of interest" description="Disordered" evidence="1">
    <location>
        <begin position="1"/>
        <end position="25"/>
    </location>
</feature>
<sequence length="239" mass="28321">MRSVETSADFPELEEESKVSERNSLSPIIFPNKMQRFPQREPFEHKQPKIYQKRNVVYYIPRLQEKVNLSLEIGQNYYEKYDKETSNISNLDLKSDFRIRYPDKVGPKPSTFRSEYNFSSKKIELHGFKDKMKIAPQNITIKKSPKRFNSKKSQLKTRQMTIIEDAFQSLDPKIINMNLGIRKASQFSNSQERISKFVRKKTRNIFLNANLRMSVAKTKTKLKKDQNIFKEKISNIIKR</sequence>
<protein>
    <submittedName>
        <fullName evidence="2">Uncharacterized protein</fullName>
    </submittedName>
</protein>
<proteinExistence type="predicted"/>
<evidence type="ECO:0000313" key="2">
    <source>
        <dbReference type="EMBL" id="CAI2363292.1"/>
    </source>
</evidence>
<name>A0AAD1U9Q9_EUPCR</name>
<evidence type="ECO:0000256" key="1">
    <source>
        <dbReference type="SAM" id="MobiDB-lite"/>
    </source>
</evidence>
<dbReference type="Proteomes" id="UP001295684">
    <property type="component" value="Unassembled WGS sequence"/>
</dbReference>
<gene>
    <name evidence="2" type="ORF">ECRASSUSDP1_LOCUS4622</name>
</gene>
<dbReference type="AlphaFoldDB" id="A0AAD1U9Q9"/>
<reference evidence="2" key="1">
    <citation type="submission" date="2023-07" db="EMBL/GenBank/DDBJ databases">
        <authorList>
            <consortium name="AG Swart"/>
            <person name="Singh M."/>
            <person name="Singh A."/>
            <person name="Seah K."/>
            <person name="Emmerich C."/>
        </authorList>
    </citation>
    <scope>NUCLEOTIDE SEQUENCE</scope>
    <source>
        <strain evidence="2">DP1</strain>
    </source>
</reference>